<dbReference type="PANTHER" id="PTHR48258:SF3">
    <property type="entry name" value="FK506-BINDING PROTEIN 4-LIKE ISOFORM X1"/>
    <property type="match status" value="1"/>
</dbReference>
<dbReference type="EMBL" id="JACGWM010000004">
    <property type="protein sequence ID" value="KAL0377219.1"/>
    <property type="molecule type" value="Genomic_DNA"/>
</dbReference>
<reference evidence="4" key="2">
    <citation type="journal article" date="2024" name="Plant">
        <title>Genomic evolution and insights into agronomic trait innovations of Sesamum species.</title>
        <authorList>
            <person name="Miao H."/>
            <person name="Wang L."/>
            <person name="Qu L."/>
            <person name="Liu H."/>
            <person name="Sun Y."/>
            <person name="Le M."/>
            <person name="Wang Q."/>
            <person name="Wei S."/>
            <person name="Zheng Y."/>
            <person name="Lin W."/>
            <person name="Duan Y."/>
            <person name="Cao H."/>
            <person name="Xiong S."/>
            <person name="Wang X."/>
            <person name="Wei L."/>
            <person name="Li C."/>
            <person name="Ma Q."/>
            <person name="Ju M."/>
            <person name="Zhao R."/>
            <person name="Li G."/>
            <person name="Mu C."/>
            <person name="Tian Q."/>
            <person name="Mei H."/>
            <person name="Zhang T."/>
            <person name="Gao T."/>
            <person name="Zhang H."/>
        </authorList>
    </citation>
    <scope>NUCLEOTIDE SEQUENCE</scope>
    <source>
        <strain evidence="4">KEN8</strain>
    </source>
</reference>
<dbReference type="InterPro" id="IPR004242">
    <property type="entry name" value="Transposase_21"/>
</dbReference>
<protein>
    <recommendedName>
        <fullName evidence="5">Transposase</fullName>
    </recommendedName>
</protein>
<dbReference type="Pfam" id="PF02992">
    <property type="entry name" value="Transposase_21"/>
    <property type="match status" value="1"/>
</dbReference>
<dbReference type="PANTHER" id="PTHR48258">
    <property type="entry name" value="DUF4218 DOMAIN-CONTAINING PROTEIN-RELATED"/>
    <property type="match status" value="1"/>
</dbReference>
<reference evidence="4" key="1">
    <citation type="submission" date="2020-06" db="EMBL/GenBank/DDBJ databases">
        <authorList>
            <person name="Li T."/>
            <person name="Hu X."/>
            <person name="Zhang T."/>
            <person name="Song X."/>
            <person name="Zhang H."/>
            <person name="Dai N."/>
            <person name="Sheng W."/>
            <person name="Hou X."/>
            <person name="Wei L."/>
        </authorList>
    </citation>
    <scope>NUCLEOTIDE SEQUENCE</scope>
    <source>
        <strain evidence="4">KEN8</strain>
        <tissue evidence="4">Leaf</tissue>
    </source>
</reference>
<sequence length="589" mass="68412">MRRFMPEYYNWTSHGEDIVQDYYEAPSVPQVSEEPTSTGHVEDVPDDGTRSYPVDAGTSSYVYGGGGSYDYDESGLTDHFFNVVHAADQPLILPSDHTLSGDYYNTKKLVKDLTLPVDLEYCKFCGDEESRNVRLSFCTEGFVPHGQYGRTYSCWPVIITLYNLPPGMCKSSEYMFLTMVIPDLSNPKRLIDVYLQLLIEELLQLWHVGVRTNKKAFTKNRVENKVARLRLTGDRILDRVANISPAVEMSLLLPDGYGSDHKWTKKSIFWDLPYWSTLLIRHNLDVMHIEKNVFDIYTTRGTSAIQVDVPFERFLRELKKKVKNKEHVEASIVETYIVEKIGLFTSQHFEPDLQSKRSMPRRNDECMSSNDGFQVSIFNYPDRASGATKKRWLSGPERHIIETYILTKWEVVTPYYKSYLNELYQHHHPADPIIDRLVSTEFKDWLKRRGPSVEVTSFNAYFDNRYNFQTERHNTGKLTMNCGCHWVDPIQGMKVQPSYHLVDVNFKKLYQKDDPFILAQQAVQVYFTEYSSMKRKKVDWMAVCKIKARRVLDDSKWIETVAYQPKEVVPVLIVAVNNQSYDLRDPNGL</sequence>
<dbReference type="InterPro" id="IPR025312">
    <property type="entry name" value="DUF4216"/>
</dbReference>
<evidence type="ECO:0000313" key="4">
    <source>
        <dbReference type="EMBL" id="KAL0377219.1"/>
    </source>
</evidence>
<feature type="domain" description="DUF4218" evidence="3">
    <location>
        <begin position="308"/>
        <end position="363"/>
    </location>
</feature>
<evidence type="ECO:0000259" key="2">
    <source>
        <dbReference type="Pfam" id="PF13952"/>
    </source>
</evidence>
<feature type="region of interest" description="Disordered" evidence="1">
    <location>
        <begin position="27"/>
        <end position="52"/>
    </location>
</feature>
<evidence type="ECO:0000256" key="1">
    <source>
        <dbReference type="SAM" id="MobiDB-lite"/>
    </source>
</evidence>
<organism evidence="4">
    <name type="scientific">Sesamum calycinum</name>
    <dbReference type="NCBI Taxonomy" id="2727403"/>
    <lineage>
        <taxon>Eukaryota</taxon>
        <taxon>Viridiplantae</taxon>
        <taxon>Streptophyta</taxon>
        <taxon>Embryophyta</taxon>
        <taxon>Tracheophyta</taxon>
        <taxon>Spermatophyta</taxon>
        <taxon>Magnoliopsida</taxon>
        <taxon>eudicotyledons</taxon>
        <taxon>Gunneridae</taxon>
        <taxon>Pentapetalae</taxon>
        <taxon>asterids</taxon>
        <taxon>lamiids</taxon>
        <taxon>Lamiales</taxon>
        <taxon>Pedaliaceae</taxon>
        <taxon>Sesamum</taxon>
    </lineage>
</organism>
<name>A0AAW2RB65_9LAMI</name>
<accession>A0AAW2RB65</accession>
<feature type="compositionally biased region" description="Basic and acidic residues" evidence="1">
    <location>
        <begin position="40"/>
        <end position="49"/>
    </location>
</feature>
<dbReference type="AlphaFoldDB" id="A0AAW2RB65"/>
<comment type="caution">
    <text evidence="4">The sequence shown here is derived from an EMBL/GenBank/DDBJ whole genome shotgun (WGS) entry which is preliminary data.</text>
</comment>
<dbReference type="InterPro" id="IPR025452">
    <property type="entry name" value="DUF4218"/>
</dbReference>
<dbReference type="Pfam" id="PF13960">
    <property type="entry name" value="DUF4218"/>
    <property type="match status" value="1"/>
</dbReference>
<dbReference type="Pfam" id="PF13952">
    <property type="entry name" value="DUF4216"/>
    <property type="match status" value="1"/>
</dbReference>
<evidence type="ECO:0000259" key="3">
    <source>
        <dbReference type="Pfam" id="PF13960"/>
    </source>
</evidence>
<feature type="compositionally biased region" description="Polar residues" evidence="1">
    <location>
        <begin position="29"/>
        <end position="39"/>
    </location>
</feature>
<proteinExistence type="predicted"/>
<gene>
    <name evidence="4" type="ORF">Scaly_0839500</name>
</gene>
<feature type="domain" description="DUF4216" evidence="2">
    <location>
        <begin position="484"/>
        <end position="543"/>
    </location>
</feature>
<evidence type="ECO:0008006" key="5">
    <source>
        <dbReference type="Google" id="ProtNLM"/>
    </source>
</evidence>